<evidence type="ECO:0000313" key="2">
    <source>
        <dbReference type="EMBL" id="KAG5460370.1"/>
    </source>
</evidence>
<sequence>MARASGEGWRGEGGFGERGIGHVIRPAGPGAELGALSASPRDQPQREARPLTTPACTAHGRLQAVYHHSQGRGGPAPAPACCGRRLRGADHDLVGRGVPAVEKRVFVLREAEGGAAGLPSPGAVLVVLSTRVDALKNTSYFLHFLRLFEEKRPREAAGHKVSRSTEPQGGRLRAGNGNCDTPPQLLAPASGDEATGKMSARAAQIAGTAEARRPGSPKARKRQNRSPRQICKVASGVGCGASVCDQAGRIPLDVAESKKRLTAIVLLEGRGPCSTMRAETPQESAERPERRPPAAEIQQAKGGRLRTPPPSGPTEGTSAPGLPGRKRPHPGAVVVAIPPRSRRSHTRRFSPDARTESPAAGSPSPRRSPRKRQPASVLDTAVRRSDSEPSDSGEVRGPSELADPSYRPGRELDVDVRQNRRALHQQRRAPRRRSQKRKPAGSTGKIADRLGAYASGATEAAFGAKAEDTAFTRPS</sequence>
<dbReference type="Proteomes" id="UP000673691">
    <property type="component" value="Unassembled WGS sequence"/>
</dbReference>
<feature type="region of interest" description="Disordered" evidence="1">
    <location>
        <begin position="153"/>
        <end position="229"/>
    </location>
</feature>
<feature type="compositionally biased region" description="Basic residues" evidence="1">
    <location>
        <begin position="419"/>
        <end position="439"/>
    </location>
</feature>
<feature type="region of interest" description="Disordered" evidence="1">
    <location>
        <begin position="1"/>
        <end position="50"/>
    </location>
</feature>
<name>A0A8H8DJA3_9FUNG</name>
<evidence type="ECO:0000313" key="3">
    <source>
        <dbReference type="Proteomes" id="UP000673691"/>
    </source>
</evidence>
<accession>A0A8H8DJA3</accession>
<organism evidence="2 3">
    <name type="scientific">Olpidium bornovanus</name>
    <dbReference type="NCBI Taxonomy" id="278681"/>
    <lineage>
        <taxon>Eukaryota</taxon>
        <taxon>Fungi</taxon>
        <taxon>Fungi incertae sedis</taxon>
        <taxon>Olpidiomycota</taxon>
        <taxon>Olpidiomycotina</taxon>
        <taxon>Olpidiomycetes</taxon>
        <taxon>Olpidiales</taxon>
        <taxon>Olpidiaceae</taxon>
        <taxon>Olpidium</taxon>
    </lineage>
</organism>
<dbReference type="EMBL" id="JAEFCI010005321">
    <property type="protein sequence ID" value="KAG5460370.1"/>
    <property type="molecule type" value="Genomic_DNA"/>
</dbReference>
<dbReference type="AlphaFoldDB" id="A0A8H8DJA3"/>
<feature type="compositionally biased region" description="Basic and acidic residues" evidence="1">
    <location>
        <begin position="284"/>
        <end position="293"/>
    </location>
</feature>
<feature type="region of interest" description="Disordered" evidence="1">
    <location>
        <begin position="272"/>
        <end position="451"/>
    </location>
</feature>
<keyword evidence="3" id="KW-1185">Reference proteome</keyword>
<protein>
    <submittedName>
        <fullName evidence="2">Uncharacterized protein</fullName>
    </submittedName>
</protein>
<reference evidence="2 3" key="1">
    <citation type="journal article" name="Sci. Rep.">
        <title>Genome-scale phylogenetic analyses confirm Olpidium as the closest living zoosporic fungus to the non-flagellated, terrestrial fungi.</title>
        <authorList>
            <person name="Chang Y."/>
            <person name="Rochon D."/>
            <person name="Sekimoto S."/>
            <person name="Wang Y."/>
            <person name="Chovatia M."/>
            <person name="Sandor L."/>
            <person name="Salamov A."/>
            <person name="Grigoriev I.V."/>
            <person name="Stajich J.E."/>
            <person name="Spatafora J.W."/>
        </authorList>
    </citation>
    <scope>NUCLEOTIDE SEQUENCE [LARGE SCALE GENOMIC DNA]</scope>
    <source>
        <strain evidence="2">S191</strain>
    </source>
</reference>
<evidence type="ECO:0000256" key="1">
    <source>
        <dbReference type="SAM" id="MobiDB-lite"/>
    </source>
</evidence>
<proteinExistence type="predicted"/>
<feature type="compositionally biased region" description="Basic and acidic residues" evidence="1">
    <location>
        <begin position="408"/>
        <end position="418"/>
    </location>
</feature>
<gene>
    <name evidence="2" type="ORF">BJ554DRAFT_7590</name>
</gene>
<feature type="non-terminal residue" evidence="2">
    <location>
        <position position="475"/>
    </location>
</feature>
<comment type="caution">
    <text evidence="2">The sequence shown here is derived from an EMBL/GenBank/DDBJ whole genome shotgun (WGS) entry which is preliminary data.</text>
</comment>